<organism evidence="1 2">
    <name type="scientific">Candidatus Azambacteria bacterium GW2011_GWA1_42_19</name>
    <dbReference type="NCBI Taxonomy" id="1618609"/>
    <lineage>
        <taxon>Bacteria</taxon>
        <taxon>Candidatus Azamiibacteriota</taxon>
    </lineage>
</organism>
<evidence type="ECO:0000313" key="2">
    <source>
        <dbReference type="Proteomes" id="UP000034951"/>
    </source>
</evidence>
<dbReference type="AlphaFoldDB" id="A0A0G0Z9R6"/>
<dbReference type="InterPro" id="IPR003489">
    <property type="entry name" value="RHF/RaiA"/>
</dbReference>
<proteinExistence type="predicted"/>
<name>A0A0G0Z9R6_9BACT</name>
<dbReference type="NCBIfam" id="TIGR00741">
    <property type="entry name" value="yfiA"/>
    <property type="match status" value="1"/>
</dbReference>
<reference evidence="1 2" key="1">
    <citation type="journal article" date="2015" name="Nature">
        <title>rRNA introns, odd ribosomes, and small enigmatic genomes across a large radiation of phyla.</title>
        <authorList>
            <person name="Brown C.T."/>
            <person name="Hug L.A."/>
            <person name="Thomas B.C."/>
            <person name="Sharon I."/>
            <person name="Castelle C.J."/>
            <person name="Singh A."/>
            <person name="Wilkins M.J."/>
            <person name="Williams K.H."/>
            <person name="Banfield J.F."/>
        </authorList>
    </citation>
    <scope>NUCLEOTIDE SEQUENCE [LARGE SCALE GENOMIC DNA]</scope>
</reference>
<gene>
    <name evidence="1" type="ORF">UV10_C0023G0005</name>
</gene>
<comment type="caution">
    <text evidence="1">The sequence shown here is derived from an EMBL/GenBank/DDBJ whole genome shotgun (WGS) entry which is preliminary data.</text>
</comment>
<dbReference type="CDD" id="cd00552">
    <property type="entry name" value="RaiA"/>
    <property type="match status" value="1"/>
</dbReference>
<accession>A0A0G0Z9R6</accession>
<evidence type="ECO:0000313" key="1">
    <source>
        <dbReference type="EMBL" id="KKS45467.1"/>
    </source>
</evidence>
<dbReference type="EMBL" id="LCDE01000023">
    <property type="protein sequence ID" value="KKS45467.1"/>
    <property type="molecule type" value="Genomic_DNA"/>
</dbReference>
<dbReference type="InterPro" id="IPR036567">
    <property type="entry name" value="RHF-like"/>
</dbReference>
<dbReference type="Pfam" id="PF02482">
    <property type="entry name" value="Ribosomal_S30AE"/>
    <property type="match status" value="1"/>
</dbReference>
<dbReference type="SUPFAM" id="SSF69754">
    <property type="entry name" value="Ribosome binding protein Y (YfiA homologue)"/>
    <property type="match status" value="1"/>
</dbReference>
<protein>
    <recommendedName>
        <fullName evidence="3">Ribosomal subunit interface protein</fullName>
    </recommendedName>
</protein>
<evidence type="ECO:0008006" key="3">
    <source>
        <dbReference type="Google" id="ProtNLM"/>
    </source>
</evidence>
<dbReference type="Proteomes" id="UP000034951">
    <property type="component" value="Unassembled WGS sequence"/>
</dbReference>
<dbReference type="Gene3D" id="3.30.160.100">
    <property type="entry name" value="Ribosome hibernation promotion factor-like"/>
    <property type="match status" value="1"/>
</dbReference>
<sequence>MKIITKTKNFPLTPSIADYLEEKINSLDKFLPKDESIFADVELAKTTRHHQKGDVFKAEVNLTIPGRLIRSVAEEWDLRVAIDKVKDELQRKIKGNKEKNISLYRKGARLFKRLLTGKY</sequence>